<sequence>MLFFFFLFPWAFHFLFFAGFVSFSCLKFLPFRSKYLHRFLNIGKVDSPKAIELVAAEGKHSTVPKLFPFSARPTCLKSWNNHAAPFCFAVIWLYFAPLAL</sequence>
<evidence type="ECO:0000313" key="3">
    <source>
        <dbReference type="Proteomes" id="UP001374584"/>
    </source>
</evidence>
<keyword evidence="1" id="KW-0472">Membrane</keyword>
<organism evidence="2 3">
    <name type="scientific">Phaseolus coccineus</name>
    <name type="common">Scarlet runner bean</name>
    <name type="synonym">Phaseolus multiflorus</name>
    <dbReference type="NCBI Taxonomy" id="3886"/>
    <lineage>
        <taxon>Eukaryota</taxon>
        <taxon>Viridiplantae</taxon>
        <taxon>Streptophyta</taxon>
        <taxon>Embryophyta</taxon>
        <taxon>Tracheophyta</taxon>
        <taxon>Spermatophyta</taxon>
        <taxon>Magnoliopsida</taxon>
        <taxon>eudicotyledons</taxon>
        <taxon>Gunneridae</taxon>
        <taxon>Pentapetalae</taxon>
        <taxon>rosids</taxon>
        <taxon>fabids</taxon>
        <taxon>Fabales</taxon>
        <taxon>Fabaceae</taxon>
        <taxon>Papilionoideae</taxon>
        <taxon>50 kb inversion clade</taxon>
        <taxon>NPAAA clade</taxon>
        <taxon>indigoferoid/millettioid clade</taxon>
        <taxon>Phaseoleae</taxon>
        <taxon>Phaseolus</taxon>
    </lineage>
</organism>
<keyword evidence="1" id="KW-1133">Transmembrane helix</keyword>
<dbReference type="AlphaFoldDB" id="A0AAN9QYS8"/>
<keyword evidence="3" id="KW-1185">Reference proteome</keyword>
<protein>
    <submittedName>
        <fullName evidence="2">Uncharacterized protein</fullName>
    </submittedName>
</protein>
<dbReference type="Proteomes" id="UP001374584">
    <property type="component" value="Unassembled WGS sequence"/>
</dbReference>
<name>A0AAN9QYS8_PHACN</name>
<dbReference type="EMBL" id="JAYMYR010000007">
    <property type="protein sequence ID" value="KAK7352862.1"/>
    <property type="molecule type" value="Genomic_DNA"/>
</dbReference>
<proteinExistence type="predicted"/>
<comment type="caution">
    <text evidence="2">The sequence shown here is derived from an EMBL/GenBank/DDBJ whole genome shotgun (WGS) entry which is preliminary data.</text>
</comment>
<keyword evidence="1" id="KW-0812">Transmembrane</keyword>
<evidence type="ECO:0000313" key="2">
    <source>
        <dbReference type="EMBL" id="KAK7352862.1"/>
    </source>
</evidence>
<feature type="transmembrane region" description="Helical" evidence="1">
    <location>
        <begin position="6"/>
        <end position="29"/>
    </location>
</feature>
<gene>
    <name evidence="2" type="ORF">VNO80_18292</name>
</gene>
<reference evidence="2 3" key="1">
    <citation type="submission" date="2024-01" db="EMBL/GenBank/DDBJ databases">
        <title>The genomes of 5 underutilized Papilionoideae crops provide insights into root nodulation and disease resistanc.</title>
        <authorList>
            <person name="Jiang F."/>
        </authorList>
    </citation>
    <scope>NUCLEOTIDE SEQUENCE [LARGE SCALE GENOMIC DNA]</scope>
    <source>
        <strain evidence="2">JINMINGXINNONG_FW02</strain>
        <tissue evidence="2">Leaves</tissue>
    </source>
</reference>
<evidence type="ECO:0000256" key="1">
    <source>
        <dbReference type="SAM" id="Phobius"/>
    </source>
</evidence>
<accession>A0AAN9QYS8</accession>